<dbReference type="SUPFAM" id="SSF53850">
    <property type="entry name" value="Periplasmic binding protein-like II"/>
    <property type="match status" value="1"/>
</dbReference>
<dbReference type="EMBL" id="FNBG01000019">
    <property type="protein sequence ID" value="SDF88135.1"/>
    <property type="molecule type" value="Genomic_DNA"/>
</dbReference>
<keyword evidence="1" id="KW-1003">Cell membrane</keyword>
<evidence type="ECO:0000256" key="6">
    <source>
        <dbReference type="SAM" id="SignalP"/>
    </source>
</evidence>
<keyword evidence="4" id="KW-0564">Palmitate</keyword>
<dbReference type="Pfam" id="PF01547">
    <property type="entry name" value="SBP_bac_1"/>
    <property type="match status" value="1"/>
</dbReference>
<keyword evidence="3" id="KW-0472">Membrane</keyword>
<evidence type="ECO:0000256" key="2">
    <source>
        <dbReference type="ARBA" id="ARBA00022729"/>
    </source>
</evidence>
<dbReference type="STRING" id="670482.SAMN04488542_11958"/>
<dbReference type="RefSeq" id="WP_091232620.1">
    <property type="nucleotide sequence ID" value="NZ_FNBG01000019.1"/>
</dbReference>
<evidence type="ECO:0000256" key="5">
    <source>
        <dbReference type="ARBA" id="ARBA00023288"/>
    </source>
</evidence>
<keyword evidence="5" id="KW-0449">Lipoprotein</keyword>
<dbReference type="OrthoDB" id="2675752at2"/>
<evidence type="ECO:0000256" key="1">
    <source>
        <dbReference type="ARBA" id="ARBA00022475"/>
    </source>
</evidence>
<evidence type="ECO:0000256" key="3">
    <source>
        <dbReference type="ARBA" id="ARBA00023136"/>
    </source>
</evidence>
<evidence type="ECO:0000313" key="7">
    <source>
        <dbReference type="EMBL" id="SDF88135.1"/>
    </source>
</evidence>
<name>A0A1G7PPK5_9BACL</name>
<dbReference type="InterPro" id="IPR050490">
    <property type="entry name" value="Bact_solute-bd_prot1"/>
</dbReference>
<dbReference type="PANTHER" id="PTHR43649">
    <property type="entry name" value="ARABINOSE-BINDING PROTEIN-RELATED"/>
    <property type="match status" value="1"/>
</dbReference>
<evidence type="ECO:0000256" key="4">
    <source>
        <dbReference type="ARBA" id="ARBA00023139"/>
    </source>
</evidence>
<dbReference type="Gene3D" id="3.40.190.10">
    <property type="entry name" value="Periplasmic binding protein-like II"/>
    <property type="match status" value="1"/>
</dbReference>
<feature type="chain" id="PRO_5039295453" evidence="6">
    <location>
        <begin position="22"/>
        <end position="433"/>
    </location>
</feature>
<dbReference type="PROSITE" id="PS51257">
    <property type="entry name" value="PROKAR_LIPOPROTEIN"/>
    <property type="match status" value="1"/>
</dbReference>
<dbReference type="PANTHER" id="PTHR43649:SF33">
    <property type="entry name" value="POLYGALACTURONAN_RHAMNOGALACTURONAN-BINDING PROTEIN YTCQ"/>
    <property type="match status" value="1"/>
</dbReference>
<reference evidence="7 8" key="1">
    <citation type="submission" date="2016-10" db="EMBL/GenBank/DDBJ databases">
        <authorList>
            <person name="de Groot N.N."/>
        </authorList>
    </citation>
    <scope>NUCLEOTIDE SEQUENCE [LARGE SCALE GENOMIC DNA]</scope>
    <source>
        <strain evidence="7 8">DSM 28129</strain>
    </source>
</reference>
<feature type="signal peptide" evidence="6">
    <location>
        <begin position="1"/>
        <end position="21"/>
    </location>
</feature>
<accession>A0A1G7PPK5</accession>
<keyword evidence="7" id="KW-0762">Sugar transport</keyword>
<keyword evidence="2 6" id="KW-0732">Signal</keyword>
<dbReference type="AlphaFoldDB" id="A0A1G7PPK5"/>
<keyword evidence="7" id="KW-0813">Transport</keyword>
<dbReference type="Proteomes" id="UP000198972">
    <property type="component" value="Unassembled WGS sequence"/>
</dbReference>
<keyword evidence="8" id="KW-1185">Reference proteome</keyword>
<evidence type="ECO:0000313" key="8">
    <source>
        <dbReference type="Proteomes" id="UP000198972"/>
    </source>
</evidence>
<dbReference type="InterPro" id="IPR006059">
    <property type="entry name" value="SBP"/>
</dbReference>
<sequence length="433" mass="49461">MRIRLKAILVVFLFASIFTTACSSTKETIQYEGDPQMKASIKIMYPGGKEPFMKEYGDLFAAKYPNIELNVINISWNQFTKTMEEEKPDVMTVGIGEYAELLEDNRLYDLNDVITNDAFDLEGIHPEIVSMLRQYGNGKLYGLPPTFINQALFYNKDLFDKYSVPYPTDGMTWGEVLDLAKRFPVEEGINGFFMRDFNSLQEVIAQAENLSVINTKDSKVTINTNEYKKVFEMILDAYDSKALVLPNTDAFEVYDPFITGTSAMTMDYYYYLNNQIYWAKAEKGDEFQLNWDLASAPAAESSRDVSSYYYFGDIFTVNADSANKQAAWELVKFVNSDQLAKQKSRTTSFAAPTRTQYLYNPDGKRVEAFYNQKLKLEHFKKDWTAVPDGFNSQMKGIINSEAKAVMVGAKTLDEAMGSMQERGQQFLDQKLKK</sequence>
<organism evidence="7 8">
    <name type="scientific">Fontibacillus panacisegetis</name>
    <dbReference type="NCBI Taxonomy" id="670482"/>
    <lineage>
        <taxon>Bacteria</taxon>
        <taxon>Bacillati</taxon>
        <taxon>Bacillota</taxon>
        <taxon>Bacilli</taxon>
        <taxon>Bacillales</taxon>
        <taxon>Paenibacillaceae</taxon>
        <taxon>Fontibacillus</taxon>
    </lineage>
</organism>
<protein>
    <submittedName>
        <fullName evidence="7">Multiple sugar transport system substrate-binding protein</fullName>
    </submittedName>
</protein>
<proteinExistence type="predicted"/>
<gene>
    <name evidence="7" type="ORF">SAMN04488542_11958</name>
</gene>